<dbReference type="GO" id="GO:0003723">
    <property type="term" value="F:RNA binding"/>
    <property type="evidence" value="ECO:0007669"/>
    <property type="project" value="InterPro"/>
</dbReference>
<dbReference type="InterPro" id="IPR002885">
    <property type="entry name" value="PPR_rpt"/>
</dbReference>
<dbReference type="InterPro" id="IPR046848">
    <property type="entry name" value="E_motif"/>
</dbReference>
<dbReference type="GO" id="GO:0009451">
    <property type="term" value="P:RNA modification"/>
    <property type="evidence" value="ECO:0007669"/>
    <property type="project" value="InterPro"/>
</dbReference>
<dbReference type="FunFam" id="1.25.40.10:FF:001093">
    <property type="entry name" value="Pentatricopeptide repeat-containing protein At2g34400"/>
    <property type="match status" value="1"/>
</dbReference>
<evidence type="ECO:0000256" key="2">
    <source>
        <dbReference type="PROSITE-ProRule" id="PRU00708"/>
    </source>
</evidence>
<organism evidence="3 4">
    <name type="scientific">Papaver nudicaule</name>
    <name type="common">Iceland poppy</name>
    <dbReference type="NCBI Taxonomy" id="74823"/>
    <lineage>
        <taxon>Eukaryota</taxon>
        <taxon>Viridiplantae</taxon>
        <taxon>Streptophyta</taxon>
        <taxon>Embryophyta</taxon>
        <taxon>Tracheophyta</taxon>
        <taxon>Spermatophyta</taxon>
        <taxon>Magnoliopsida</taxon>
        <taxon>Ranunculales</taxon>
        <taxon>Papaveraceae</taxon>
        <taxon>Papaveroideae</taxon>
        <taxon>Papaver</taxon>
    </lineage>
</organism>
<keyword evidence="1" id="KW-0677">Repeat</keyword>
<gene>
    <name evidence="3" type="ORF">MKW94_005337</name>
</gene>
<feature type="repeat" description="PPR" evidence="2">
    <location>
        <begin position="145"/>
        <end position="179"/>
    </location>
</feature>
<evidence type="ECO:0000313" key="3">
    <source>
        <dbReference type="EMBL" id="MCL7027069.1"/>
    </source>
</evidence>
<dbReference type="PANTHER" id="PTHR47926">
    <property type="entry name" value="PENTATRICOPEPTIDE REPEAT-CONTAINING PROTEIN"/>
    <property type="match status" value="1"/>
</dbReference>
<dbReference type="NCBIfam" id="TIGR00756">
    <property type="entry name" value="PPR"/>
    <property type="match status" value="2"/>
</dbReference>
<dbReference type="Pfam" id="PF01535">
    <property type="entry name" value="PPR"/>
    <property type="match status" value="9"/>
</dbReference>
<proteinExistence type="predicted"/>
<keyword evidence="4" id="KW-1185">Reference proteome</keyword>
<dbReference type="PROSITE" id="PS51375">
    <property type="entry name" value="PPR"/>
    <property type="match status" value="2"/>
</dbReference>
<sequence>MPRRNSTSYTAMIAGLSRSGFVAESRKVFDSIPPFEQNVYSWTAMISSYTHNRQHMDALKLFSVSYGEFFPWILPNSFTFSTVLKSCLEEGSLVMAMQLHGLIVKILNEQDKENVFVQNCLIDLHGKLGNLGDAENVFNGLTWKDLSTWNVMMDSYARNLMIVKALAIFDSMEEKDTLSWNIMISGFAECGRGIEALEFFLQLCRLQGPGTYPNSSTFTLAITICGTYSMLKTGVQIHACVLKRGLTESNSYTGNSLINMYMKCGSIEESERLFYDMPRRDVISWNSLILCLGQNGHSKKAIEMGEKALSLGIYNHNTFIALLTSCSHGGLVDEGIEYFGAMSKSSGIEPFLDHYVCVIDMLGRAGKVVEALNFLRKMPISPNAIAWSTLLSASLVHGNKEIGEVAAHELRILEPSNSASYVMLGNLYRKTGHFEDSKQILELMNKIDLKKEKGISWTL</sequence>
<accession>A0AA41RUY7</accession>
<dbReference type="Pfam" id="PF20431">
    <property type="entry name" value="E_motif"/>
    <property type="match status" value="1"/>
</dbReference>
<evidence type="ECO:0000256" key="1">
    <source>
        <dbReference type="ARBA" id="ARBA00022737"/>
    </source>
</evidence>
<comment type="caution">
    <text evidence="3">The sequence shown here is derived from an EMBL/GenBank/DDBJ whole genome shotgun (WGS) entry which is preliminary data.</text>
</comment>
<reference evidence="3" key="1">
    <citation type="submission" date="2022-03" db="EMBL/GenBank/DDBJ databases">
        <title>A functionally conserved STORR gene fusion in Papaver species that diverged 16.8 million years ago.</title>
        <authorList>
            <person name="Catania T."/>
        </authorList>
    </citation>
    <scope>NUCLEOTIDE SEQUENCE</scope>
    <source>
        <strain evidence="3">S-191538</strain>
    </source>
</reference>
<feature type="repeat" description="PPR" evidence="2">
    <location>
        <begin position="250"/>
        <end position="284"/>
    </location>
</feature>
<dbReference type="PANTHER" id="PTHR47926:SF471">
    <property type="entry name" value="DYW DOMAIN-CONTAINING PROTEIN"/>
    <property type="match status" value="1"/>
</dbReference>
<protein>
    <recommendedName>
        <fullName evidence="5">Pentatricopeptide repeat-containing protein</fullName>
    </recommendedName>
</protein>
<dbReference type="SUPFAM" id="SSF48452">
    <property type="entry name" value="TPR-like"/>
    <property type="match status" value="1"/>
</dbReference>
<evidence type="ECO:0000313" key="4">
    <source>
        <dbReference type="Proteomes" id="UP001177140"/>
    </source>
</evidence>
<dbReference type="InterPro" id="IPR011990">
    <property type="entry name" value="TPR-like_helical_dom_sf"/>
</dbReference>
<dbReference type="InterPro" id="IPR046960">
    <property type="entry name" value="PPR_At4g14850-like_plant"/>
</dbReference>
<dbReference type="EMBL" id="JAJJMA010064084">
    <property type="protein sequence ID" value="MCL7027069.1"/>
    <property type="molecule type" value="Genomic_DNA"/>
</dbReference>
<dbReference type="Proteomes" id="UP001177140">
    <property type="component" value="Unassembled WGS sequence"/>
</dbReference>
<evidence type="ECO:0008006" key="5">
    <source>
        <dbReference type="Google" id="ProtNLM"/>
    </source>
</evidence>
<dbReference type="Gene3D" id="1.25.40.10">
    <property type="entry name" value="Tetratricopeptide repeat domain"/>
    <property type="match status" value="4"/>
</dbReference>
<dbReference type="AlphaFoldDB" id="A0AA41RUY7"/>
<name>A0AA41RUY7_PAPNU</name>